<reference evidence="1 2" key="1">
    <citation type="submission" date="2022-05" db="EMBL/GenBank/DDBJ databases">
        <authorList>
            <consortium name="Genoscope - CEA"/>
            <person name="William W."/>
        </authorList>
    </citation>
    <scope>NUCLEOTIDE SEQUENCE [LARGE SCALE GENOMIC DNA]</scope>
</reference>
<comment type="caution">
    <text evidence="1">The sequence shown here is derived from an EMBL/GenBank/DDBJ whole genome shotgun (WGS) entry which is preliminary data.</text>
</comment>
<proteinExistence type="predicted"/>
<evidence type="ECO:0000313" key="2">
    <source>
        <dbReference type="Proteomes" id="UP001159428"/>
    </source>
</evidence>
<organism evidence="1 2">
    <name type="scientific">Pocillopora meandrina</name>
    <dbReference type="NCBI Taxonomy" id="46732"/>
    <lineage>
        <taxon>Eukaryota</taxon>
        <taxon>Metazoa</taxon>
        <taxon>Cnidaria</taxon>
        <taxon>Anthozoa</taxon>
        <taxon>Hexacorallia</taxon>
        <taxon>Scleractinia</taxon>
        <taxon>Astrocoeniina</taxon>
        <taxon>Pocilloporidae</taxon>
        <taxon>Pocillopora</taxon>
    </lineage>
</organism>
<protein>
    <recommendedName>
        <fullName evidence="3">LAGLIDADG endonuclease</fullName>
    </recommendedName>
</protein>
<gene>
    <name evidence="1" type="ORF">PMEA_00024771</name>
</gene>
<dbReference type="EMBL" id="CALNXJ010000047">
    <property type="protein sequence ID" value="CAH3150384.1"/>
    <property type="molecule type" value="Genomic_DNA"/>
</dbReference>
<name>A0AAU9XKP1_9CNID</name>
<dbReference type="AlphaFoldDB" id="A0AAU9XKP1"/>
<dbReference type="Proteomes" id="UP001159428">
    <property type="component" value="Unassembled WGS sequence"/>
</dbReference>
<evidence type="ECO:0000313" key="1">
    <source>
        <dbReference type="EMBL" id="CAH3150384.1"/>
    </source>
</evidence>
<keyword evidence="2" id="KW-1185">Reference proteome</keyword>
<accession>A0AAU9XKP1</accession>
<sequence>MLKLSNGEKMEIPNVVRTVISSRLIHLYHTYCIETNFKPLGRSTLFNILKMCTASQKKSSAGLDSTQTDGVNAVASLEEIIDFLKEIAENDDDAREIASRLRAGKRYLSTDFKLHISSTFSIVQIIAVSDEAEYRETCSHQHSIGCEVFFFMSISHILQSKIEFYQQIVECRWKSHIVRSVHQDAAKTAAVDTLSQSSVFLIMN</sequence>
<evidence type="ECO:0008006" key="3">
    <source>
        <dbReference type="Google" id="ProtNLM"/>
    </source>
</evidence>